<reference evidence="1" key="1">
    <citation type="journal article" date="2021" name="PeerJ">
        <title>Extensive microbial diversity within the chicken gut microbiome revealed by metagenomics and culture.</title>
        <authorList>
            <person name="Gilroy R."/>
            <person name="Ravi A."/>
            <person name="Getino M."/>
            <person name="Pursley I."/>
            <person name="Horton D.L."/>
            <person name="Alikhan N.F."/>
            <person name="Baker D."/>
            <person name="Gharbi K."/>
            <person name="Hall N."/>
            <person name="Watson M."/>
            <person name="Adriaenssens E.M."/>
            <person name="Foster-Nyarko E."/>
            <person name="Jarju S."/>
            <person name="Secka A."/>
            <person name="Antonio M."/>
            <person name="Oren A."/>
            <person name="Chaudhuri R.R."/>
            <person name="La Ragione R."/>
            <person name="Hildebrand F."/>
            <person name="Pallen M.J."/>
        </authorList>
    </citation>
    <scope>NUCLEOTIDE SEQUENCE</scope>
    <source>
        <strain evidence="1">ChiSjej1B19-5720</strain>
    </source>
</reference>
<dbReference type="Proteomes" id="UP000823842">
    <property type="component" value="Unassembled WGS sequence"/>
</dbReference>
<accession>A0A9D2RVW9</accession>
<proteinExistence type="predicted"/>
<sequence length="316" mass="37393">MGKYTIETLSKINARFTNAHYKLTEPDVEMANQYVELIENSRRKEKPMPGDIVRYTSKDGEYSSHAFIEKIDENQAYIAEHSSVYIWEGEESDIRFSISGGPFYSIPLDKITYSGEQEEKRFWHFGHCGACADGGIDFYANVNVWECDLNEKDFSTRTHDKYWITYDPKPEKRGSRYHFFTLGKAWENDIDFLAWLRTFRGVIDNNMVWTYKNIKHHVTPEEFDALNAIEDTFRRNGSIWRCKRIYDDANYTVHTYFVWYWEDDSIPDFGERMNYQNKILDSYKAASFYENEYARTEIKNGTVNIDLSEIKGHCMD</sequence>
<protein>
    <submittedName>
        <fullName evidence="1">DUF4121 family protein</fullName>
    </submittedName>
</protein>
<comment type="caution">
    <text evidence="1">The sequence shown here is derived from an EMBL/GenBank/DDBJ whole genome shotgun (WGS) entry which is preliminary data.</text>
</comment>
<evidence type="ECO:0000313" key="2">
    <source>
        <dbReference type="Proteomes" id="UP000823842"/>
    </source>
</evidence>
<dbReference type="Pfam" id="PF13497">
    <property type="entry name" value="DUF4121"/>
    <property type="match status" value="1"/>
</dbReference>
<dbReference type="AlphaFoldDB" id="A0A9D2RVW9"/>
<gene>
    <name evidence="1" type="ORF">IAA06_04870</name>
</gene>
<organism evidence="1 2">
    <name type="scientific">Candidatus Blautia faecavium</name>
    <dbReference type="NCBI Taxonomy" id="2838487"/>
    <lineage>
        <taxon>Bacteria</taxon>
        <taxon>Bacillati</taxon>
        <taxon>Bacillota</taxon>
        <taxon>Clostridia</taxon>
        <taxon>Lachnospirales</taxon>
        <taxon>Lachnospiraceae</taxon>
        <taxon>Blautia</taxon>
    </lineage>
</organism>
<name>A0A9D2RVW9_9FIRM</name>
<evidence type="ECO:0000313" key="1">
    <source>
        <dbReference type="EMBL" id="HJB28111.1"/>
    </source>
</evidence>
<dbReference type="EMBL" id="DWYZ01000094">
    <property type="protein sequence ID" value="HJB28111.1"/>
    <property type="molecule type" value="Genomic_DNA"/>
</dbReference>
<reference evidence="1" key="2">
    <citation type="submission" date="2021-04" db="EMBL/GenBank/DDBJ databases">
        <authorList>
            <person name="Gilroy R."/>
        </authorList>
    </citation>
    <scope>NUCLEOTIDE SEQUENCE</scope>
    <source>
        <strain evidence="1">ChiSjej1B19-5720</strain>
    </source>
</reference>
<dbReference type="InterPro" id="IPR025189">
    <property type="entry name" value="DUF4121"/>
</dbReference>